<dbReference type="GO" id="GO:0004803">
    <property type="term" value="F:transposase activity"/>
    <property type="evidence" value="ECO:0007669"/>
    <property type="project" value="TreeGrafter"/>
</dbReference>
<keyword evidence="4" id="KW-1185">Reference proteome</keyword>
<dbReference type="PROSITE" id="PS50994">
    <property type="entry name" value="INTEGRASE"/>
    <property type="match status" value="1"/>
</dbReference>
<dbReference type="InterPro" id="IPR053392">
    <property type="entry name" value="Transposase_IS30-like"/>
</dbReference>
<dbReference type="PANTHER" id="PTHR10948:SF23">
    <property type="entry name" value="TRANSPOSASE INSI FOR INSERTION SEQUENCE ELEMENT IS30A-RELATED"/>
    <property type="match status" value="1"/>
</dbReference>
<dbReference type="Gene3D" id="1.10.10.60">
    <property type="entry name" value="Homeodomain-like"/>
    <property type="match status" value="1"/>
</dbReference>
<name>A0A521G2F1_9BACT</name>
<keyword evidence="1" id="KW-0233">DNA recombination</keyword>
<dbReference type="InterPro" id="IPR001584">
    <property type="entry name" value="Integrase_cat-core"/>
</dbReference>
<evidence type="ECO:0000256" key="1">
    <source>
        <dbReference type="ARBA" id="ARBA00023172"/>
    </source>
</evidence>
<dbReference type="PANTHER" id="PTHR10948">
    <property type="entry name" value="TRANSPOSASE"/>
    <property type="match status" value="1"/>
</dbReference>
<dbReference type="GO" id="GO:0006310">
    <property type="term" value="P:DNA recombination"/>
    <property type="evidence" value="ECO:0007669"/>
    <property type="project" value="UniProtKB-KW"/>
</dbReference>
<dbReference type="GO" id="GO:0032196">
    <property type="term" value="P:transposition"/>
    <property type="evidence" value="ECO:0007669"/>
    <property type="project" value="TreeGrafter"/>
</dbReference>
<dbReference type="AlphaFoldDB" id="A0A521G2F1"/>
<gene>
    <name evidence="3" type="ORF">CDV28_10920</name>
</gene>
<dbReference type="NCBIfam" id="NF033563">
    <property type="entry name" value="transpos_IS30"/>
    <property type="match status" value="1"/>
</dbReference>
<dbReference type="GO" id="GO:0015074">
    <property type="term" value="P:DNA integration"/>
    <property type="evidence" value="ECO:0007669"/>
    <property type="project" value="InterPro"/>
</dbReference>
<dbReference type="GO" id="GO:0005829">
    <property type="term" value="C:cytosol"/>
    <property type="evidence" value="ECO:0007669"/>
    <property type="project" value="TreeGrafter"/>
</dbReference>
<protein>
    <submittedName>
        <fullName evidence="3">Transposase, IS30 family</fullName>
    </submittedName>
</protein>
<dbReference type="SUPFAM" id="SSF53098">
    <property type="entry name" value="Ribonuclease H-like"/>
    <property type="match status" value="1"/>
</dbReference>
<dbReference type="EMBL" id="NQJD01000009">
    <property type="protein sequence ID" value="TAA75207.1"/>
    <property type="molecule type" value="Genomic_DNA"/>
</dbReference>
<sequence length="276" mass="32009">MKNYTQLTEAERNQIYALKQAGHQKSAIALQLGRHRSTIGRELQRNCGERGYRPQQAQQLAGQRRQEKAERRISEEIWHIVNDLLREDWSPEHISGWLSATKNLQVSHERIYQHVAHDKQHGGTLYIHLCCRKKKKTYGSTDRRGTIKNRVSRDHRPDIVEERSRIGDWEVDTVIGRRGGAVLITLAERKTRVIALAPDKRADSVNQALVQTLLPYQDQVHTLTCDNGKEFALHQEFASTLQADCFFAHPYQAWQRAAQRKYERTYTAIPPKRSEL</sequence>
<organism evidence="3 4">
    <name type="scientific">Candidatus Electronema aureum</name>
    <dbReference type="NCBI Taxonomy" id="2005002"/>
    <lineage>
        <taxon>Bacteria</taxon>
        <taxon>Pseudomonadati</taxon>
        <taxon>Thermodesulfobacteriota</taxon>
        <taxon>Desulfobulbia</taxon>
        <taxon>Desulfobulbales</taxon>
        <taxon>Desulfobulbaceae</taxon>
        <taxon>Candidatus Electronema</taxon>
    </lineage>
</organism>
<dbReference type="InterPro" id="IPR051917">
    <property type="entry name" value="Transposase-Integrase"/>
</dbReference>
<dbReference type="InterPro" id="IPR025246">
    <property type="entry name" value="IS30-like_HTH"/>
</dbReference>
<reference evidence="3" key="1">
    <citation type="submission" date="2017-07" db="EMBL/GenBank/DDBJ databases">
        <title>The cable genome - Insights into the physiology and evolution of filamentous bacteria capable of sulfide oxidation via long distance electron transfer.</title>
        <authorList>
            <person name="Thorup C."/>
            <person name="Bjerg J.T."/>
            <person name="Schreiber L."/>
            <person name="Nielsen L.P."/>
            <person name="Kjeldsen K.U."/>
            <person name="Boesen T."/>
            <person name="Boggild A."/>
            <person name="Meysman F."/>
            <person name="Geelhoed J."/>
            <person name="Schramm A."/>
        </authorList>
    </citation>
    <scope>NUCLEOTIDE SEQUENCE [LARGE SCALE GENOMIC DNA]</scope>
    <source>
        <strain evidence="3">GS</strain>
    </source>
</reference>
<proteinExistence type="predicted"/>
<comment type="caution">
    <text evidence="3">The sequence shown here is derived from an EMBL/GenBank/DDBJ whole genome shotgun (WGS) entry which is preliminary data.</text>
</comment>
<accession>A0A521G2F1</accession>
<dbReference type="Proteomes" id="UP000316238">
    <property type="component" value="Unassembled WGS sequence"/>
</dbReference>
<evidence type="ECO:0000259" key="2">
    <source>
        <dbReference type="PROSITE" id="PS50994"/>
    </source>
</evidence>
<evidence type="ECO:0000313" key="4">
    <source>
        <dbReference type="Proteomes" id="UP000316238"/>
    </source>
</evidence>
<dbReference type="InterPro" id="IPR009057">
    <property type="entry name" value="Homeodomain-like_sf"/>
</dbReference>
<feature type="domain" description="Integrase catalytic" evidence="2">
    <location>
        <begin position="153"/>
        <end position="276"/>
    </location>
</feature>
<evidence type="ECO:0000313" key="3">
    <source>
        <dbReference type="EMBL" id="TAA75207.1"/>
    </source>
</evidence>
<dbReference type="Pfam" id="PF13936">
    <property type="entry name" value="HTH_38"/>
    <property type="match status" value="1"/>
</dbReference>
<dbReference type="InterPro" id="IPR012337">
    <property type="entry name" value="RNaseH-like_sf"/>
</dbReference>
<dbReference type="SUPFAM" id="SSF46689">
    <property type="entry name" value="Homeodomain-like"/>
    <property type="match status" value="1"/>
</dbReference>